<evidence type="ECO:0000313" key="3">
    <source>
        <dbReference type="Proteomes" id="UP000255423"/>
    </source>
</evidence>
<name>A0A380RTB7_FIBSU</name>
<feature type="chain" id="PRO_5017003922" evidence="1">
    <location>
        <begin position="22"/>
        <end position="436"/>
    </location>
</feature>
<feature type="signal peptide" evidence="1">
    <location>
        <begin position="1"/>
        <end position="21"/>
    </location>
</feature>
<protein>
    <submittedName>
        <fullName evidence="2">Uncharacterized protein</fullName>
    </submittedName>
</protein>
<dbReference type="EMBL" id="UHJL01000001">
    <property type="protein sequence ID" value="SUQ18813.1"/>
    <property type="molecule type" value="Genomic_DNA"/>
</dbReference>
<sequence length="436" mass="49594">MNFIKKSSLSLLLLGFSLSHAASEDYKQLEVHVEECLDYLEVFTNPDFNPKKTIQKVYENGSLILRYDEEAITKTEKLAEKWISDCGDLFISDKYDPGFIRNSPIFNVVSDRVKNQSFRKKNSAPIVGHSGASEDEKPFKLKATFNSGYLHELEVIAPYTNVFQYDYDGEHLIWGRFDNEDVLGIGWSETPFAYSFTRYGDSLRYTSPFMSYTTENKGRNSWGERKASPKTWQVKDVSESALNGQINHEKNLFVAIPKGNKDRSWAIKLAATIGIHGFAYTDDLIKDNNWVADSTKYMGGFGALGFLVDITAGVVHCMPSSGSCFGFGAGYSHNGYDGYVIDEENSWYHEVVKNKMKHTDNLKFYGEYYLNGKSPKGFRESIDIPLNANIKYLTSKTGFFWGKWMRYEAGLEVSPIQFIPGIYFELGMQFTTPALW</sequence>
<dbReference type="Proteomes" id="UP000255423">
    <property type="component" value="Unassembled WGS sequence"/>
</dbReference>
<dbReference type="AlphaFoldDB" id="A0A380RTB7"/>
<accession>A0A380RTB7</accession>
<evidence type="ECO:0000313" key="2">
    <source>
        <dbReference type="EMBL" id="SUQ18813.1"/>
    </source>
</evidence>
<reference evidence="2 3" key="1">
    <citation type="submission" date="2017-08" db="EMBL/GenBank/DDBJ databases">
        <authorList>
            <person name="de Groot N.N."/>
        </authorList>
    </citation>
    <scope>NUCLEOTIDE SEQUENCE [LARGE SCALE GENOMIC DNA]</scope>
    <source>
        <strain evidence="2 3">HM2</strain>
    </source>
</reference>
<evidence type="ECO:0000256" key="1">
    <source>
        <dbReference type="SAM" id="SignalP"/>
    </source>
</evidence>
<proteinExistence type="predicted"/>
<gene>
    <name evidence="2" type="ORF">SAMN05661053_0033</name>
</gene>
<dbReference type="RefSeq" id="WP_109571664.1">
    <property type="nucleotide sequence ID" value="NZ_UHJL01000001.1"/>
</dbReference>
<organism evidence="2 3">
    <name type="scientific">Fibrobacter succinogenes</name>
    <name type="common">Bacteroides succinogenes</name>
    <dbReference type="NCBI Taxonomy" id="833"/>
    <lineage>
        <taxon>Bacteria</taxon>
        <taxon>Pseudomonadati</taxon>
        <taxon>Fibrobacterota</taxon>
        <taxon>Fibrobacteria</taxon>
        <taxon>Fibrobacterales</taxon>
        <taxon>Fibrobacteraceae</taxon>
        <taxon>Fibrobacter</taxon>
    </lineage>
</organism>
<keyword evidence="1" id="KW-0732">Signal</keyword>